<dbReference type="AlphaFoldDB" id="A0A397SC83"/>
<dbReference type="InterPro" id="IPR036691">
    <property type="entry name" value="Endo/exonu/phosph_ase_sf"/>
</dbReference>
<dbReference type="Proteomes" id="UP000265703">
    <property type="component" value="Unassembled WGS sequence"/>
</dbReference>
<dbReference type="SUPFAM" id="SSF56219">
    <property type="entry name" value="DNase I-like"/>
    <property type="match status" value="1"/>
</dbReference>
<reference evidence="1 2" key="1">
    <citation type="submission" date="2018-06" db="EMBL/GenBank/DDBJ databases">
        <title>Comparative genomics reveals the genomic features of Rhizophagus irregularis, R. cerebriforme, R. diaphanum and Gigaspora rosea, and their symbiotic lifestyle signature.</title>
        <authorList>
            <person name="Morin E."/>
            <person name="San Clemente H."/>
            <person name="Chen E.C.H."/>
            <person name="De La Providencia I."/>
            <person name="Hainaut M."/>
            <person name="Kuo A."/>
            <person name="Kohler A."/>
            <person name="Murat C."/>
            <person name="Tang N."/>
            <person name="Roy S."/>
            <person name="Loubradou J."/>
            <person name="Henrissat B."/>
            <person name="Grigoriev I.V."/>
            <person name="Corradi N."/>
            <person name="Roux C."/>
            <person name="Martin F.M."/>
        </authorList>
    </citation>
    <scope>NUCLEOTIDE SEQUENCE [LARGE SCALE GENOMIC DNA]</scope>
    <source>
        <strain evidence="1 2">DAOM 227022</strain>
    </source>
</reference>
<evidence type="ECO:0000313" key="1">
    <source>
        <dbReference type="EMBL" id="RIA83903.1"/>
    </source>
</evidence>
<dbReference type="EMBL" id="QKYT01000535">
    <property type="protein sequence ID" value="RIA83903.1"/>
    <property type="molecule type" value="Genomic_DNA"/>
</dbReference>
<evidence type="ECO:0000313" key="2">
    <source>
        <dbReference type="Proteomes" id="UP000265703"/>
    </source>
</evidence>
<keyword evidence="2" id="KW-1185">Reference proteome</keyword>
<gene>
    <name evidence="1" type="ORF">C1645_833112</name>
</gene>
<proteinExistence type="predicted"/>
<protein>
    <recommendedName>
        <fullName evidence="3">Endonuclease/exonuclease/phosphatase domain-containing protein</fullName>
    </recommendedName>
</protein>
<accession>A0A397SC83</accession>
<organism evidence="1 2">
    <name type="scientific">Glomus cerebriforme</name>
    <dbReference type="NCBI Taxonomy" id="658196"/>
    <lineage>
        <taxon>Eukaryota</taxon>
        <taxon>Fungi</taxon>
        <taxon>Fungi incertae sedis</taxon>
        <taxon>Mucoromycota</taxon>
        <taxon>Glomeromycotina</taxon>
        <taxon>Glomeromycetes</taxon>
        <taxon>Glomerales</taxon>
        <taxon>Glomeraceae</taxon>
        <taxon>Glomus</taxon>
    </lineage>
</organism>
<dbReference type="Gene3D" id="3.60.10.10">
    <property type="entry name" value="Endonuclease/exonuclease/phosphatase"/>
    <property type="match status" value="1"/>
</dbReference>
<dbReference type="OrthoDB" id="6244150at2759"/>
<comment type="caution">
    <text evidence="1">The sequence shown here is derived from an EMBL/GenBank/DDBJ whole genome shotgun (WGS) entry which is preliminary data.</text>
</comment>
<evidence type="ECO:0008006" key="3">
    <source>
        <dbReference type="Google" id="ProtNLM"/>
    </source>
</evidence>
<name>A0A397SC83_9GLOM</name>
<sequence length="383" mass="45321">MLTKAVEENIGNIGEIEYKMKKASIDVEVEVKVQIPDIKFRNTWSIACNRYRIEVQQMNIDSEEIFKKRRRFSGKIKNLPPNTTDQQLEVKLLLRYAITSPTTTNPTSRMRHQGHTNETCYYNTNNNRNRAGNDSSREQVGSNITEITKITRDDQLEVDIDLMMEEIVDEMVEDSTIKHPESEIYIGREEEMKEDLEGMKGKENNQKKIIKEKRRKWDIIGLSEAKLNERNDRYKFKELDEYYTTITASHKENTKEGIALIIRNQFKKNIRNIEKLQGQLIKVELIFNNQKNKNMLIVQVYQPNNDRESRNKIKKKINEWTNRKDKDKWEIIVMGDLNENIDKLTNNKDHRKIKRTLVDQLKSKGYTDIQEAILKNDEKLEHT</sequence>